<dbReference type="PANTHER" id="PTHR43156">
    <property type="entry name" value="STAGE II SPORULATION PROTEIN E-RELATED"/>
    <property type="match status" value="1"/>
</dbReference>
<dbReference type="EMBL" id="QUOU01000001">
    <property type="protein sequence ID" value="REL28013.1"/>
    <property type="molecule type" value="Genomic_DNA"/>
</dbReference>
<dbReference type="Pfam" id="PF00072">
    <property type="entry name" value="Response_reg"/>
    <property type="match status" value="1"/>
</dbReference>
<dbReference type="SMART" id="SM00331">
    <property type="entry name" value="PP2C_SIG"/>
    <property type="match status" value="1"/>
</dbReference>
<comment type="caution">
    <text evidence="5">The sequence shown here is derived from an EMBL/GenBank/DDBJ whole genome shotgun (WGS) entry which is preliminary data.</text>
</comment>
<dbReference type="Proteomes" id="UP000256478">
    <property type="component" value="Unassembled WGS sequence"/>
</dbReference>
<dbReference type="InterPro" id="IPR036890">
    <property type="entry name" value="HATPase_C_sf"/>
</dbReference>
<gene>
    <name evidence="5" type="ORF">DXX93_16550</name>
</gene>
<reference evidence="5 6" key="1">
    <citation type="submission" date="2018-08" db="EMBL/GenBank/DDBJ databases">
        <title>Thalassotalea euphylliae genome.</title>
        <authorList>
            <person name="Summers S."/>
            <person name="Rice S.A."/>
            <person name="Freckelton M.L."/>
            <person name="Nedved B.T."/>
            <person name="Hadfield M.G."/>
        </authorList>
    </citation>
    <scope>NUCLEOTIDE SEQUENCE [LARGE SCALE GENOMIC DNA]</scope>
    <source>
        <strain evidence="5 6">H1</strain>
    </source>
</reference>
<evidence type="ECO:0000256" key="1">
    <source>
        <dbReference type="ARBA" id="ARBA00022801"/>
    </source>
</evidence>
<dbReference type="SUPFAM" id="SSF52172">
    <property type="entry name" value="CheY-like"/>
    <property type="match status" value="1"/>
</dbReference>
<evidence type="ECO:0000256" key="2">
    <source>
        <dbReference type="PROSITE-ProRule" id="PRU00169"/>
    </source>
</evidence>
<organism evidence="5 6">
    <name type="scientific">Thalassotalea euphylliae</name>
    <dbReference type="NCBI Taxonomy" id="1655234"/>
    <lineage>
        <taxon>Bacteria</taxon>
        <taxon>Pseudomonadati</taxon>
        <taxon>Pseudomonadota</taxon>
        <taxon>Gammaproteobacteria</taxon>
        <taxon>Alteromonadales</taxon>
        <taxon>Colwelliaceae</taxon>
        <taxon>Thalassotalea</taxon>
    </lineage>
</organism>
<proteinExistence type="predicted"/>
<dbReference type="InterPro" id="IPR003594">
    <property type="entry name" value="HATPase_dom"/>
</dbReference>
<dbReference type="GO" id="GO:0016791">
    <property type="term" value="F:phosphatase activity"/>
    <property type="evidence" value="ECO:0007669"/>
    <property type="project" value="TreeGrafter"/>
</dbReference>
<dbReference type="SMART" id="SM00448">
    <property type="entry name" value="REC"/>
    <property type="match status" value="1"/>
</dbReference>
<keyword evidence="2" id="KW-0597">Phosphoprotein</keyword>
<dbReference type="PROSITE" id="PS50110">
    <property type="entry name" value="RESPONSE_REGULATORY"/>
    <property type="match status" value="1"/>
</dbReference>
<feature type="coiled-coil region" evidence="3">
    <location>
        <begin position="301"/>
        <end position="328"/>
    </location>
</feature>
<evidence type="ECO:0000259" key="4">
    <source>
        <dbReference type="PROSITE" id="PS50110"/>
    </source>
</evidence>
<feature type="modified residue" description="4-aspartylphosphate" evidence="2">
    <location>
        <position position="245"/>
    </location>
</feature>
<dbReference type="InterPro" id="IPR052016">
    <property type="entry name" value="Bact_Sigma-Reg"/>
</dbReference>
<dbReference type="CDD" id="cd17574">
    <property type="entry name" value="REC_OmpR"/>
    <property type="match status" value="1"/>
</dbReference>
<dbReference type="Gene3D" id="3.60.40.10">
    <property type="entry name" value="PPM-type phosphatase domain"/>
    <property type="match status" value="1"/>
</dbReference>
<dbReference type="AlphaFoldDB" id="A0A3E0TUE7"/>
<evidence type="ECO:0000313" key="5">
    <source>
        <dbReference type="EMBL" id="REL28013.1"/>
    </source>
</evidence>
<dbReference type="OrthoDB" id="9811749at2"/>
<dbReference type="SUPFAM" id="SSF81606">
    <property type="entry name" value="PP2C-like"/>
    <property type="match status" value="1"/>
</dbReference>
<dbReference type="Pfam" id="PF13581">
    <property type="entry name" value="HATPase_c_2"/>
    <property type="match status" value="1"/>
</dbReference>
<dbReference type="PANTHER" id="PTHR43156:SF2">
    <property type="entry name" value="STAGE II SPORULATION PROTEIN E"/>
    <property type="match status" value="1"/>
</dbReference>
<accession>A0A3E0TUE7</accession>
<dbReference type="RefSeq" id="WP_116009074.1">
    <property type="nucleotide sequence ID" value="NZ_QUOU01000001.1"/>
</dbReference>
<evidence type="ECO:0000256" key="3">
    <source>
        <dbReference type="SAM" id="Coils"/>
    </source>
</evidence>
<dbReference type="InterPro" id="IPR036457">
    <property type="entry name" value="PPM-type-like_dom_sf"/>
</dbReference>
<feature type="domain" description="Response regulatory" evidence="4">
    <location>
        <begin position="185"/>
        <end position="312"/>
    </location>
</feature>
<dbReference type="Gene3D" id="3.40.50.2300">
    <property type="match status" value="1"/>
</dbReference>
<dbReference type="Pfam" id="PF07228">
    <property type="entry name" value="SpoIIE"/>
    <property type="match status" value="1"/>
</dbReference>
<dbReference type="InterPro" id="IPR001932">
    <property type="entry name" value="PPM-type_phosphatase-like_dom"/>
</dbReference>
<keyword evidence="3" id="KW-0175">Coiled coil</keyword>
<name>A0A3E0TUE7_9GAMM</name>
<protein>
    <submittedName>
        <fullName evidence="5">Response regulator</fullName>
    </submittedName>
</protein>
<keyword evidence="1" id="KW-0378">Hydrolase</keyword>
<dbReference type="GO" id="GO:0000160">
    <property type="term" value="P:phosphorelay signal transduction system"/>
    <property type="evidence" value="ECO:0007669"/>
    <property type="project" value="InterPro"/>
</dbReference>
<sequence>MPQIVLLTLTRPASLDEIKTLRDATAKVLAKLGIDGAQINKVKLAISEWTTNIVKHAKHPASFVKLVISQIKNIEGNEAQPSLEQRIVISIEDNSTYFQAFSEHQAQMTGEMPSAAQLESSTQTKSTDQITLSFGESGMGLGIIFKLFADCAYQQKISTAALGDQITNVFTFSLPYQATQRKTVHVAIVEDEPMMRELIKGYLPAHYEVTMFADGLAFLAAFQQDSPSSAAALSPIPAFDLVISDIAMPNLDGLALKKRLADHPHLAQVPFIFLTAQDDFDVEMQANHLGIDNYLLKPIQKAKLRLSVERALIRHQQLEAERADTLNRSLDNALNQSLKPQVNNTIDGYQAGVRSISPMTGGGDFIYQQAIGDKTLLILADVMGHDAQAKLFAHSFSGFFAGFFSGLAQNQQNTYQQTASFALTEMMAALSNKLFEDELLSTSMFTYVALLIDKQGVEVACAGHPPPVLMSNQNARHKNNHDTSKHESMYAVLNVGGALAGVCPDLSYQSSYVPMQTGEQLVLFTDGLTDCLPDGMTPNALFAQFAIIKQQYSRLDEVMEHSFGYFQSLCLAFDDDVTLLMLAKI</sequence>
<evidence type="ECO:0000313" key="6">
    <source>
        <dbReference type="Proteomes" id="UP000256478"/>
    </source>
</evidence>
<dbReference type="InterPro" id="IPR011006">
    <property type="entry name" value="CheY-like_superfamily"/>
</dbReference>
<dbReference type="InterPro" id="IPR001789">
    <property type="entry name" value="Sig_transdc_resp-reg_receiver"/>
</dbReference>
<dbReference type="Gene3D" id="3.30.565.10">
    <property type="entry name" value="Histidine kinase-like ATPase, C-terminal domain"/>
    <property type="match status" value="1"/>
</dbReference>